<comment type="cofactor">
    <cofactor evidence="13">
        <name>Mg(2+)</name>
        <dbReference type="ChEBI" id="CHEBI:18420"/>
    </cofactor>
    <text evidence="13">Binds 2 magnesium ions per tetramer.</text>
</comment>
<dbReference type="GO" id="GO:0005737">
    <property type="term" value="C:cytoplasm"/>
    <property type="evidence" value="ECO:0007669"/>
    <property type="project" value="UniProtKB-SubCell"/>
</dbReference>
<dbReference type="GO" id="GO:0004826">
    <property type="term" value="F:phenylalanine-tRNA ligase activity"/>
    <property type="evidence" value="ECO:0007669"/>
    <property type="project" value="UniProtKB-UniRule"/>
</dbReference>
<dbReference type="GO" id="GO:0000287">
    <property type="term" value="F:magnesium ion binding"/>
    <property type="evidence" value="ECO:0007669"/>
    <property type="project" value="UniProtKB-UniRule"/>
</dbReference>
<dbReference type="InterPro" id="IPR045864">
    <property type="entry name" value="aa-tRNA-synth_II/BPL/LPL"/>
</dbReference>
<keyword evidence="11 13" id="KW-0030">Aminoacyl-tRNA synthetase</keyword>
<dbReference type="CDD" id="cd00496">
    <property type="entry name" value="PheRS_alpha_core"/>
    <property type="match status" value="1"/>
</dbReference>
<evidence type="ECO:0000256" key="2">
    <source>
        <dbReference type="ARBA" id="ARBA00010207"/>
    </source>
</evidence>
<keyword evidence="10 13" id="KW-0648">Protein biosynthesis</keyword>
<dbReference type="InterPro" id="IPR002319">
    <property type="entry name" value="Phenylalanyl-tRNA_Synthase"/>
</dbReference>
<evidence type="ECO:0000259" key="14">
    <source>
        <dbReference type="PROSITE" id="PS50862"/>
    </source>
</evidence>
<evidence type="ECO:0000256" key="4">
    <source>
        <dbReference type="ARBA" id="ARBA00022490"/>
    </source>
</evidence>
<dbReference type="PROSITE" id="PS50862">
    <property type="entry name" value="AA_TRNA_LIGASE_II"/>
    <property type="match status" value="1"/>
</dbReference>
<dbReference type="Gene3D" id="3.30.930.10">
    <property type="entry name" value="Bira Bifunctional Protein, Domain 2"/>
    <property type="match status" value="1"/>
</dbReference>
<dbReference type="Proteomes" id="UP000886865">
    <property type="component" value="Unassembled WGS sequence"/>
</dbReference>
<keyword evidence="5 13" id="KW-0436">Ligase</keyword>
<accession>A0A9D1JXG5</accession>
<evidence type="ECO:0000256" key="12">
    <source>
        <dbReference type="ARBA" id="ARBA00049255"/>
    </source>
</evidence>
<comment type="caution">
    <text evidence="15">The sequence shown here is derived from an EMBL/GenBank/DDBJ whole genome shotgun (WGS) entry which is preliminary data.</text>
</comment>
<reference evidence="15" key="2">
    <citation type="journal article" date="2021" name="PeerJ">
        <title>Extensive microbial diversity within the chicken gut microbiome revealed by metagenomics and culture.</title>
        <authorList>
            <person name="Gilroy R."/>
            <person name="Ravi A."/>
            <person name="Getino M."/>
            <person name="Pursley I."/>
            <person name="Horton D.L."/>
            <person name="Alikhan N.F."/>
            <person name="Baker D."/>
            <person name="Gharbi K."/>
            <person name="Hall N."/>
            <person name="Watson M."/>
            <person name="Adriaenssens E.M."/>
            <person name="Foster-Nyarko E."/>
            <person name="Jarju S."/>
            <person name="Secka A."/>
            <person name="Antonio M."/>
            <person name="Oren A."/>
            <person name="Chaudhuri R.R."/>
            <person name="La Ragione R."/>
            <person name="Hildebrand F."/>
            <person name="Pallen M.J."/>
        </authorList>
    </citation>
    <scope>NUCLEOTIDE SEQUENCE</scope>
    <source>
        <strain evidence="15">CHK152-2871</strain>
    </source>
</reference>
<dbReference type="SUPFAM" id="SSF55681">
    <property type="entry name" value="Class II aaRS and biotin synthetases"/>
    <property type="match status" value="1"/>
</dbReference>
<dbReference type="PANTHER" id="PTHR11538:SF41">
    <property type="entry name" value="PHENYLALANINE--TRNA LIGASE, MITOCHONDRIAL"/>
    <property type="match status" value="1"/>
</dbReference>
<dbReference type="AlphaFoldDB" id="A0A9D1JXG5"/>
<keyword evidence="9 13" id="KW-0460">Magnesium</keyword>
<dbReference type="Pfam" id="PF02912">
    <property type="entry name" value="Phe_tRNA-synt_N"/>
    <property type="match status" value="1"/>
</dbReference>
<comment type="catalytic activity">
    <reaction evidence="12 13">
        <text>tRNA(Phe) + L-phenylalanine + ATP = L-phenylalanyl-tRNA(Phe) + AMP + diphosphate + H(+)</text>
        <dbReference type="Rhea" id="RHEA:19413"/>
        <dbReference type="Rhea" id="RHEA-COMP:9668"/>
        <dbReference type="Rhea" id="RHEA-COMP:9699"/>
        <dbReference type="ChEBI" id="CHEBI:15378"/>
        <dbReference type="ChEBI" id="CHEBI:30616"/>
        <dbReference type="ChEBI" id="CHEBI:33019"/>
        <dbReference type="ChEBI" id="CHEBI:58095"/>
        <dbReference type="ChEBI" id="CHEBI:78442"/>
        <dbReference type="ChEBI" id="CHEBI:78531"/>
        <dbReference type="ChEBI" id="CHEBI:456215"/>
        <dbReference type="EC" id="6.1.1.20"/>
    </reaction>
</comment>
<dbReference type="HAMAP" id="MF_00281">
    <property type="entry name" value="Phe_tRNA_synth_alpha1"/>
    <property type="match status" value="1"/>
</dbReference>
<dbReference type="SUPFAM" id="SSF46589">
    <property type="entry name" value="tRNA-binding arm"/>
    <property type="match status" value="1"/>
</dbReference>
<name>A0A9D1JXG5_9BACT</name>
<evidence type="ECO:0000256" key="7">
    <source>
        <dbReference type="ARBA" id="ARBA00022741"/>
    </source>
</evidence>
<evidence type="ECO:0000313" key="15">
    <source>
        <dbReference type="EMBL" id="HIS74001.1"/>
    </source>
</evidence>
<dbReference type="EC" id="6.1.1.20" evidence="13"/>
<keyword evidence="7 13" id="KW-0547">Nucleotide-binding</keyword>
<proteinExistence type="inferred from homology"/>
<sequence>MEDKILKIKETALADIENAKNSKELEDVKNKYLSRQSELNTMKKGLKDIEPALRPKIGALTNEVFKLLESEIDKKHQNFYKSELNEKLQSEKIDVTLDGTFNPFGKVHPLSSTINEIVEIFEHLGFSIIENKYSPEVEVEKYNFDLLNVPKEHPARDVQDTYYCYGADNIVLRSHTSNAQVRQMLNSAPPVKIISPGRVYRNESVSARKNNFFHQVEGLYVDKGVTFAHLKGVLNEFIRQYFGANRPTRFRNSFFPFTEPSAEIDVQCIVCQGKGCSTCSGTGWLEILGSGMVDPNVLKDAGIDPDVYSGFAFGMGVERLAMLKYAIDDIRLFFNNDERFLKQF</sequence>
<dbReference type="InterPro" id="IPR004188">
    <property type="entry name" value="Phe-tRNA_ligase_II_N"/>
</dbReference>
<dbReference type="GO" id="GO:0000049">
    <property type="term" value="F:tRNA binding"/>
    <property type="evidence" value="ECO:0007669"/>
    <property type="project" value="InterPro"/>
</dbReference>
<keyword evidence="8 13" id="KW-0067">ATP-binding</keyword>
<evidence type="ECO:0000256" key="9">
    <source>
        <dbReference type="ARBA" id="ARBA00022842"/>
    </source>
</evidence>
<dbReference type="InterPro" id="IPR006195">
    <property type="entry name" value="aa-tRNA-synth_II"/>
</dbReference>
<evidence type="ECO:0000256" key="11">
    <source>
        <dbReference type="ARBA" id="ARBA00023146"/>
    </source>
</evidence>
<evidence type="ECO:0000256" key="3">
    <source>
        <dbReference type="ARBA" id="ARBA00011209"/>
    </source>
</evidence>
<evidence type="ECO:0000313" key="16">
    <source>
        <dbReference type="Proteomes" id="UP000886865"/>
    </source>
</evidence>
<gene>
    <name evidence="13 15" type="primary">pheS</name>
    <name evidence="15" type="ORF">IAA86_03155</name>
</gene>
<comment type="subcellular location">
    <subcellularLocation>
        <location evidence="1 13">Cytoplasm</location>
    </subcellularLocation>
</comment>
<comment type="similarity">
    <text evidence="2 13">Belongs to the class-II aminoacyl-tRNA synthetase family. Phe-tRNA synthetase alpha subunit type 1 subfamily.</text>
</comment>
<keyword evidence="6 13" id="KW-0479">Metal-binding</keyword>
<feature type="domain" description="Aminoacyl-transfer RNA synthetases class-II family profile" evidence="14">
    <location>
        <begin position="117"/>
        <end position="323"/>
    </location>
</feature>
<evidence type="ECO:0000256" key="5">
    <source>
        <dbReference type="ARBA" id="ARBA00022598"/>
    </source>
</evidence>
<dbReference type="GO" id="GO:0006432">
    <property type="term" value="P:phenylalanyl-tRNA aminoacylation"/>
    <property type="evidence" value="ECO:0007669"/>
    <property type="project" value="UniProtKB-UniRule"/>
</dbReference>
<dbReference type="Pfam" id="PF01409">
    <property type="entry name" value="tRNA-synt_2d"/>
    <property type="match status" value="1"/>
</dbReference>
<comment type="subunit">
    <text evidence="3 13">Tetramer of two alpha and two beta subunits.</text>
</comment>
<reference evidence="15" key="1">
    <citation type="submission" date="2020-10" db="EMBL/GenBank/DDBJ databases">
        <authorList>
            <person name="Gilroy R."/>
        </authorList>
    </citation>
    <scope>NUCLEOTIDE SEQUENCE</scope>
    <source>
        <strain evidence="15">CHK152-2871</strain>
    </source>
</reference>
<dbReference type="GO" id="GO:0005524">
    <property type="term" value="F:ATP binding"/>
    <property type="evidence" value="ECO:0007669"/>
    <property type="project" value="UniProtKB-UniRule"/>
</dbReference>
<feature type="binding site" evidence="13">
    <location>
        <position position="259"/>
    </location>
    <ligand>
        <name>Mg(2+)</name>
        <dbReference type="ChEBI" id="CHEBI:18420"/>
        <note>shared with beta subunit</note>
    </ligand>
</feature>
<organism evidence="15 16">
    <name type="scientific">Candidatus Galligastranaerophilus intestinavium</name>
    <dbReference type="NCBI Taxonomy" id="2840836"/>
    <lineage>
        <taxon>Bacteria</taxon>
        <taxon>Candidatus Galligastranaerophilus</taxon>
    </lineage>
</organism>
<dbReference type="InterPro" id="IPR022911">
    <property type="entry name" value="Phe_tRNA_ligase_alpha1_bac"/>
</dbReference>
<keyword evidence="4 13" id="KW-0963">Cytoplasm</keyword>
<dbReference type="PANTHER" id="PTHR11538">
    <property type="entry name" value="PHENYLALANYL-TRNA SYNTHETASE"/>
    <property type="match status" value="1"/>
</dbReference>
<evidence type="ECO:0000256" key="6">
    <source>
        <dbReference type="ARBA" id="ARBA00022723"/>
    </source>
</evidence>
<evidence type="ECO:0000256" key="8">
    <source>
        <dbReference type="ARBA" id="ARBA00022840"/>
    </source>
</evidence>
<dbReference type="EMBL" id="DVJQ01000027">
    <property type="protein sequence ID" value="HIS74001.1"/>
    <property type="molecule type" value="Genomic_DNA"/>
</dbReference>
<evidence type="ECO:0000256" key="1">
    <source>
        <dbReference type="ARBA" id="ARBA00004496"/>
    </source>
</evidence>
<dbReference type="InterPro" id="IPR010978">
    <property type="entry name" value="tRNA-bd_arm"/>
</dbReference>
<evidence type="ECO:0000256" key="13">
    <source>
        <dbReference type="HAMAP-Rule" id="MF_00281"/>
    </source>
</evidence>
<protein>
    <recommendedName>
        <fullName evidence="13">Phenylalanine--tRNA ligase alpha subunit</fullName>
        <ecNumber evidence="13">6.1.1.20</ecNumber>
    </recommendedName>
    <alternativeName>
        <fullName evidence="13">Phenylalanyl-tRNA synthetase alpha subunit</fullName>
        <shortName evidence="13">PheRS</shortName>
    </alternativeName>
</protein>
<evidence type="ECO:0000256" key="10">
    <source>
        <dbReference type="ARBA" id="ARBA00022917"/>
    </source>
</evidence>